<evidence type="ECO:0000256" key="4">
    <source>
        <dbReference type="ARBA" id="ARBA00023136"/>
    </source>
</evidence>
<dbReference type="OrthoDB" id="272002at2"/>
<gene>
    <name evidence="6" type="ORF">EC501_15050</name>
</gene>
<keyword evidence="6" id="KW-0489">Methyltransferase</keyword>
<dbReference type="Proteomes" id="UP000279909">
    <property type="component" value="Unassembled WGS sequence"/>
</dbReference>
<dbReference type="AlphaFoldDB" id="A0A3M8H501"/>
<feature type="transmembrane region" description="Helical" evidence="5">
    <location>
        <begin position="67"/>
        <end position="92"/>
    </location>
</feature>
<keyword evidence="3 5" id="KW-1133">Transmembrane helix</keyword>
<keyword evidence="6" id="KW-0808">Transferase</keyword>
<keyword evidence="4 5" id="KW-0472">Membrane</keyword>
<reference evidence="6 7" key="1">
    <citation type="journal article" date="2014" name="Int. J. Syst. Evol. Microbiol.">
        <title>Lysinibacillus halotolerans sp. nov., isolated from saline-alkaline soil.</title>
        <authorList>
            <person name="Kong D."/>
            <person name="Wang Y."/>
            <person name="Zhao B."/>
            <person name="Li Y."/>
            <person name="Song J."/>
            <person name="Zhai Y."/>
            <person name="Zhang C."/>
            <person name="Wang H."/>
            <person name="Chen X."/>
            <person name="Zhao B."/>
            <person name="Ruan Z."/>
        </authorList>
    </citation>
    <scope>NUCLEOTIDE SEQUENCE [LARGE SCALE GENOMIC DNA]</scope>
    <source>
        <strain evidence="6 7">MCCC 1A12703</strain>
    </source>
</reference>
<protein>
    <submittedName>
        <fullName evidence="6">Isoprenylcysteine carboxylmethyltransferase family protein</fullName>
    </submittedName>
</protein>
<evidence type="ECO:0000256" key="1">
    <source>
        <dbReference type="ARBA" id="ARBA00004127"/>
    </source>
</evidence>
<dbReference type="EMBL" id="RHLQ01000047">
    <property type="protein sequence ID" value="RNC97487.1"/>
    <property type="molecule type" value="Genomic_DNA"/>
</dbReference>
<evidence type="ECO:0000256" key="3">
    <source>
        <dbReference type="ARBA" id="ARBA00022989"/>
    </source>
</evidence>
<evidence type="ECO:0000313" key="6">
    <source>
        <dbReference type="EMBL" id="RNC97487.1"/>
    </source>
</evidence>
<evidence type="ECO:0000313" key="7">
    <source>
        <dbReference type="Proteomes" id="UP000279909"/>
    </source>
</evidence>
<dbReference type="Pfam" id="PF04191">
    <property type="entry name" value="PEMT"/>
    <property type="match status" value="1"/>
</dbReference>
<dbReference type="GO" id="GO:0032259">
    <property type="term" value="P:methylation"/>
    <property type="evidence" value="ECO:0007669"/>
    <property type="project" value="UniProtKB-KW"/>
</dbReference>
<name>A0A3M8H501_9BACI</name>
<evidence type="ECO:0000256" key="5">
    <source>
        <dbReference type="SAM" id="Phobius"/>
    </source>
</evidence>
<sequence>MNALLTVIPLFLIRYGLLSLINKQGLRRAAFYAPLLGKEQIAYYIYQVTTVLILLSLFFLNIKPDSLLFNIGLVVYILGIVLYAVSTINFANPKMNGINVNGLYRISRNPMYVAYFIYFLGCVLLTQSWILFGLLIIFQSSSHWIILSEERWCIKKFGADYIKYMNKVRRYI</sequence>
<evidence type="ECO:0000256" key="2">
    <source>
        <dbReference type="ARBA" id="ARBA00022692"/>
    </source>
</evidence>
<feature type="transmembrane region" description="Helical" evidence="5">
    <location>
        <begin position="43"/>
        <end position="60"/>
    </location>
</feature>
<organism evidence="6 7">
    <name type="scientific">Lysinibacillus halotolerans</name>
    <dbReference type="NCBI Taxonomy" id="1368476"/>
    <lineage>
        <taxon>Bacteria</taxon>
        <taxon>Bacillati</taxon>
        <taxon>Bacillota</taxon>
        <taxon>Bacilli</taxon>
        <taxon>Bacillales</taxon>
        <taxon>Bacillaceae</taxon>
        <taxon>Lysinibacillus</taxon>
    </lineage>
</organism>
<dbReference type="RefSeq" id="WP_122973189.1">
    <property type="nucleotide sequence ID" value="NZ_RHLQ01000047.1"/>
</dbReference>
<comment type="caution">
    <text evidence="6">The sequence shown here is derived from an EMBL/GenBank/DDBJ whole genome shotgun (WGS) entry which is preliminary data.</text>
</comment>
<comment type="subcellular location">
    <subcellularLocation>
        <location evidence="1">Endomembrane system</location>
        <topology evidence="1">Multi-pass membrane protein</topology>
    </subcellularLocation>
</comment>
<dbReference type="GO" id="GO:0008168">
    <property type="term" value="F:methyltransferase activity"/>
    <property type="evidence" value="ECO:0007669"/>
    <property type="project" value="UniProtKB-KW"/>
</dbReference>
<feature type="transmembrane region" description="Helical" evidence="5">
    <location>
        <begin position="112"/>
        <end position="138"/>
    </location>
</feature>
<keyword evidence="2 5" id="KW-0812">Transmembrane</keyword>
<dbReference type="InterPro" id="IPR007318">
    <property type="entry name" value="Phopholipid_MeTrfase"/>
</dbReference>
<proteinExistence type="predicted"/>
<keyword evidence="7" id="KW-1185">Reference proteome</keyword>
<accession>A0A3M8H501</accession>
<dbReference type="Gene3D" id="1.20.120.1630">
    <property type="match status" value="1"/>
</dbReference>
<dbReference type="GO" id="GO:0012505">
    <property type="term" value="C:endomembrane system"/>
    <property type="evidence" value="ECO:0007669"/>
    <property type="project" value="UniProtKB-SubCell"/>
</dbReference>